<dbReference type="RefSeq" id="XP_011131206.1">
    <property type="nucleotide sequence ID" value="XM_011132904.1"/>
</dbReference>
<feature type="compositionally biased region" description="Polar residues" evidence="1">
    <location>
        <begin position="484"/>
        <end position="493"/>
    </location>
</feature>
<accession>A0A023B4D7</accession>
<name>A0A023B4D7_GRENI</name>
<proteinExistence type="predicted"/>
<dbReference type="VEuPathDB" id="CryptoDB:GNI_102160"/>
<evidence type="ECO:0000313" key="2">
    <source>
        <dbReference type="EMBL" id="EZG56676.1"/>
    </source>
</evidence>
<dbReference type="Proteomes" id="UP000019763">
    <property type="component" value="Unassembled WGS sequence"/>
</dbReference>
<comment type="caution">
    <text evidence="2">The sequence shown here is derived from an EMBL/GenBank/DDBJ whole genome shotgun (WGS) entry which is preliminary data.</text>
</comment>
<dbReference type="AlphaFoldDB" id="A0A023B4D7"/>
<reference evidence="2" key="1">
    <citation type="submission" date="2013-12" db="EMBL/GenBank/DDBJ databases">
        <authorList>
            <person name="Omoto C.K."/>
            <person name="Sibley D."/>
            <person name="Venepally P."/>
            <person name="Hadjithomas M."/>
            <person name="Karamycheva S."/>
            <person name="Brunk B."/>
            <person name="Roos D."/>
            <person name="Caler E."/>
            <person name="Lorenzi H."/>
        </authorList>
    </citation>
    <scope>NUCLEOTIDE SEQUENCE</scope>
</reference>
<keyword evidence="3" id="KW-1185">Reference proteome</keyword>
<protein>
    <submittedName>
        <fullName evidence="2">Uncharacterized protein</fullName>
    </submittedName>
</protein>
<dbReference type="GeneID" id="22913625"/>
<feature type="region of interest" description="Disordered" evidence="1">
    <location>
        <begin position="484"/>
        <end position="504"/>
    </location>
</feature>
<dbReference type="EMBL" id="AFNH02000764">
    <property type="protein sequence ID" value="EZG56676.1"/>
    <property type="molecule type" value="Genomic_DNA"/>
</dbReference>
<sequence length="504" mass="54549">MYSPTRVTAFPSIPTIANQIPQHRGQSLANYASGGTLGFVPQQDSSQGEMSRATANMISGGGLPGGGSLGGGPTSMPIPNGINSTAMNPVTINNASPYIRGFGGYGSTNSGTLNTCGSASSAPGYTSQLIAPQQLPERGSRRNGPVAFSPDSLPIPCAYIKLPWPLSRKIARLLPPKEIPTGPTDIHRQYIKRMIVEEVCVDPAAFLLRYCHYSDASSPLETRLESDSRLNIFHYCREIFPSIQVMSLQHQGAEFDGSDGDTLGSTRVCVINQNSINDRIFTVHHLIESWRRLPVEYELWESLWVSQIVPKVVEYFQCGHTVPTHLAILLDCSVHNRDWQPHCMRLVSHMIAQIVSVAHSCIPMYLRPNQDALGFASFQIVVMPPTRFNEAVAQLRIRNDLERAGDCYLLPASGGKQAEGAISSVANGSAALGYNPGYDASGRSAPGYNASGEHYDDGTVITHHSQKIVSGTSKSHKHPFCGFNSASTTSETAPPNKGKKLLPF</sequence>
<evidence type="ECO:0000256" key="1">
    <source>
        <dbReference type="SAM" id="MobiDB-lite"/>
    </source>
</evidence>
<evidence type="ECO:0000313" key="3">
    <source>
        <dbReference type="Proteomes" id="UP000019763"/>
    </source>
</evidence>
<gene>
    <name evidence="2" type="ORF">GNI_102160</name>
</gene>
<organism evidence="2 3">
    <name type="scientific">Gregarina niphandrodes</name>
    <name type="common">Septate eugregarine</name>
    <dbReference type="NCBI Taxonomy" id="110365"/>
    <lineage>
        <taxon>Eukaryota</taxon>
        <taxon>Sar</taxon>
        <taxon>Alveolata</taxon>
        <taxon>Apicomplexa</taxon>
        <taxon>Conoidasida</taxon>
        <taxon>Gregarinasina</taxon>
        <taxon>Eugregarinorida</taxon>
        <taxon>Gregarinidae</taxon>
        <taxon>Gregarina</taxon>
    </lineage>
</organism>